<protein>
    <submittedName>
        <fullName evidence="1">Uncharacterized protein</fullName>
    </submittedName>
</protein>
<dbReference type="AlphaFoldDB" id="A0A1Q9BZQ9"/>
<dbReference type="EMBL" id="LSRX01002121">
    <property type="protein sequence ID" value="OLP76156.1"/>
    <property type="molecule type" value="Genomic_DNA"/>
</dbReference>
<reference evidence="1 2" key="1">
    <citation type="submission" date="2016-02" db="EMBL/GenBank/DDBJ databases">
        <title>Genome analysis of coral dinoflagellate symbionts highlights evolutionary adaptations to a symbiotic lifestyle.</title>
        <authorList>
            <person name="Aranda M."/>
            <person name="Li Y."/>
            <person name="Liew Y.J."/>
            <person name="Baumgarten S."/>
            <person name="Simakov O."/>
            <person name="Wilson M."/>
            <person name="Piel J."/>
            <person name="Ashoor H."/>
            <person name="Bougouffa S."/>
            <person name="Bajic V.B."/>
            <person name="Ryu T."/>
            <person name="Ravasi T."/>
            <person name="Bayer T."/>
            <person name="Micklem G."/>
            <person name="Kim H."/>
            <person name="Bhak J."/>
            <person name="Lajeunesse T.C."/>
            <person name="Voolstra C.R."/>
        </authorList>
    </citation>
    <scope>NUCLEOTIDE SEQUENCE [LARGE SCALE GENOMIC DNA]</scope>
    <source>
        <strain evidence="1 2">CCMP2467</strain>
    </source>
</reference>
<gene>
    <name evidence="1" type="ORF">AK812_SmicGene43946</name>
</gene>
<organism evidence="1 2">
    <name type="scientific">Symbiodinium microadriaticum</name>
    <name type="common">Dinoflagellate</name>
    <name type="synonym">Zooxanthella microadriatica</name>
    <dbReference type="NCBI Taxonomy" id="2951"/>
    <lineage>
        <taxon>Eukaryota</taxon>
        <taxon>Sar</taxon>
        <taxon>Alveolata</taxon>
        <taxon>Dinophyceae</taxon>
        <taxon>Suessiales</taxon>
        <taxon>Symbiodiniaceae</taxon>
        <taxon>Symbiodinium</taxon>
    </lineage>
</organism>
<comment type="caution">
    <text evidence="1">The sequence shown here is derived from an EMBL/GenBank/DDBJ whole genome shotgun (WGS) entry which is preliminary data.</text>
</comment>
<dbReference type="Proteomes" id="UP000186817">
    <property type="component" value="Unassembled WGS sequence"/>
</dbReference>
<proteinExistence type="predicted"/>
<evidence type="ECO:0000313" key="1">
    <source>
        <dbReference type="EMBL" id="OLP76156.1"/>
    </source>
</evidence>
<accession>A0A1Q9BZQ9</accession>
<name>A0A1Q9BZQ9_SYMMI</name>
<sequence length="621" mass="69753">MRFRHRVRRWLLLLTLGAARAAAGQKDCISLRKSQVASILQHFRRSLVGAGTVRSVEELLGTVFRPRSCEASQPLEEAVQAGRRFLKNLGSLGRREQGPWCSHNFDLEWWEARNLTGAMFMPWPYHIQFKRALKQATAAMIACGLQGRFAPTDGTLIALLRYGRIALDIGGFVDHVDKDIDLMFFVRTQAEFYLKLECIVSYLLSRNDKGWSWWCSGALQEPEGAGELWTFKCVLSRRDGGLETFGSSVDVAFFRFFVAGDSLRTARNCSRDHLCPIKQRELGSVKSLWLPLGKCKAYDFELPCPQSPVTILLQSKEHTDDFQGHVALPAVAVERCPFHSGTLRMLHRGLSLRQMLTLREEARRLHFGGWKSFYHFWFHPDGTPRPLPEGPVSADMRGSGKTRFAQTPPPPVKDPVHTFMARFRGLAQVFAFSALVQPTGRDEGFANGVVQGSGLAAPDVSIEWVLYFRPLVRHAAHAILQLTKSPHYLAALWELKPLEVCMAYFLDTTFRCAEAAVGRHSYVEGLCKSWARQPADVISNKSEARDRSFLQLLWLVATGCDKLPKDNTGSIWKGPFGPWAKSVRQMLPSVEPGLLLTRHVFLASTDQSDLAPLLINTSSLD</sequence>
<keyword evidence="2" id="KW-1185">Reference proteome</keyword>
<dbReference type="OrthoDB" id="408061at2759"/>
<evidence type="ECO:0000313" key="2">
    <source>
        <dbReference type="Proteomes" id="UP000186817"/>
    </source>
</evidence>